<proteinExistence type="predicted"/>
<evidence type="ECO:0000259" key="2">
    <source>
        <dbReference type="PROSITE" id="PS50097"/>
    </source>
</evidence>
<name>A0A8H7DQR6_PLEOS</name>
<dbReference type="PROSITE" id="PS50097">
    <property type="entry name" value="BTB"/>
    <property type="match status" value="1"/>
</dbReference>
<accession>A0A8H7DQR6</accession>
<feature type="compositionally biased region" description="Basic and acidic residues" evidence="1">
    <location>
        <begin position="243"/>
        <end position="257"/>
    </location>
</feature>
<dbReference type="InterPro" id="IPR000210">
    <property type="entry name" value="BTB/POZ_dom"/>
</dbReference>
<organism evidence="3 4">
    <name type="scientific">Pleurotus ostreatus</name>
    <name type="common">Oyster mushroom</name>
    <name type="synonym">White-rot fungus</name>
    <dbReference type="NCBI Taxonomy" id="5322"/>
    <lineage>
        <taxon>Eukaryota</taxon>
        <taxon>Fungi</taxon>
        <taxon>Dikarya</taxon>
        <taxon>Basidiomycota</taxon>
        <taxon>Agaricomycotina</taxon>
        <taxon>Agaricomycetes</taxon>
        <taxon>Agaricomycetidae</taxon>
        <taxon>Agaricales</taxon>
        <taxon>Pleurotineae</taxon>
        <taxon>Pleurotaceae</taxon>
        <taxon>Pleurotus</taxon>
    </lineage>
</organism>
<dbReference type="RefSeq" id="XP_036631193.1">
    <property type="nucleotide sequence ID" value="XM_036777573.1"/>
</dbReference>
<sequence>MSSNKDRESDDHGLKAVKQNSKYYLRGGDLHLLADGELFRVHRYFFERESDKLRGKLAQPASPGGKPEGTSDSNAIILSKVSAADLEKFLWVFYNPRYSLYDATFQEWSAILRLADLWGFCEVKSLCIRQLESMEIDIVDRLVLYQRFKVTEEVLIPRYVELCSRDELLTEAEATSLGISTTVMICSLRERLRSSASPSDGSKSPLPPGLDAEDIASFIRATMSGASVPFSPTKKTPNGLPISDKKDKKKDKDDKGRINGTNGDNPAGGYIKGKP</sequence>
<dbReference type="Proteomes" id="UP000623687">
    <property type="component" value="Unassembled WGS sequence"/>
</dbReference>
<reference evidence="3" key="1">
    <citation type="submission" date="2019-07" db="EMBL/GenBank/DDBJ databases">
        <authorList>
            <person name="Palmer J.M."/>
        </authorList>
    </citation>
    <scope>NUCLEOTIDE SEQUENCE</scope>
    <source>
        <strain evidence="3">PC9</strain>
    </source>
</reference>
<feature type="region of interest" description="Disordered" evidence="1">
    <location>
        <begin position="226"/>
        <end position="275"/>
    </location>
</feature>
<dbReference type="AlphaFoldDB" id="A0A8H7DQR6"/>
<dbReference type="Pfam" id="PF00651">
    <property type="entry name" value="BTB"/>
    <property type="match status" value="1"/>
</dbReference>
<evidence type="ECO:0000313" key="3">
    <source>
        <dbReference type="EMBL" id="KAF7428821.1"/>
    </source>
</evidence>
<evidence type="ECO:0000313" key="4">
    <source>
        <dbReference type="Proteomes" id="UP000623687"/>
    </source>
</evidence>
<feature type="domain" description="BTB" evidence="2">
    <location>
        <begin position="28"/>
        <end position="102"/>
    </location>
</feature>
<dbReference type="GeneID" id="59377871"/>
<comment type="caution">
    <text evidence="3">The sequence shown here is derived from an EMBL/GenBank/DDBJ whole genome shotgun (WGS) entry which is preliminary data.</text>
</comment>
<dbReference type="VEuPathDB" id="FungiDB:PC9H_008053"/>
<gene>
    <name evidence="3" type="ORF">PC9H_008053</name>
</gene>
<dbReference type="SUPFAM" id="SSF54695">
    <property type="entry name" value="POZ domain"/>
    <property type="match status" value="1"/>
</dbReference>
<keyword evidence="4" id="KW-1185">Reference proteome</keyword>
<dbReference type="InterPro" id="IPR011333">
    <property type="entry name" value="SKP1/BTB/POZ_sf"/>
</dbReference>
<dbReference type="OrthoDB" id="9997739at2759"/>
<protein>
    <recommendedName>
        <fullName evidence="2">BTB domain-containing protein</fullName>
    </recommendedName>
</protein>
<dbReference type="Gene3D" id="3.30.710.10">
    <property type="entry name" value="Potassium Channel Kv1.1, Chain A"/>
    <property type="match status" value="1"/>
</dbReference>
<evidence type="ECO:0000256" key="1">
    <source>
        <dbReference type="SAM" id="MobiDB-lite"/>
    </source>
</evidence>
<dbReference type="EMBL" id="JACETU010000005">
    <property type="protein sequence ID" value="KAF7428821.1"/>
    <property type="molecule type" value="Genomic_DNA"/>
</dbReference>